<reference evidence="7" key="2">
    <citation type="submission" date="2015-01" db="EMBL/GenBank/DDBJ databases">
        <title>Evolutionary Origins and Diversification of the Mycorrhizal Mutualists.</title>
        <authorList>
            <consortium name="DOE Joint Genome Institute"/>
            <consortium name="Mycorrhizal Genomics Consortium"/>
            <person name="Kohler A."/>
            <person name="Kuo A."/>
            <person name="Nagy L.G."/>
            <person name="Floudas D."/>
            <person name="Copeland A."/>
            <person name="Barry K.W."/>
            <person name="Cichocki N."/>
            <person name="Veneault-Fourrey C."/>
            <person name="LaButti K."/>
            <person name="Lindquist E.A."/>
            <person name="Lipzen A."/>
            <person name="Lundell T."/>
            <person name="Morin E."/>
            <person name="Murat C."/>
            <person name="Riley R."/>
            <person name="Ohm R."/>
            <person name="Sun H."/>
            <person name="Tunlid A."/>
            <person name="Henrissat B."/>
            <person name="Grigoriev I.V."/>
            <person name="Hibbett D.S."/>
            <person name="Martin F."/>
        </authorList>
    </citation>
    <scope>NUCLEOTIDE SEQUENCE [LARGE SCALE GENOMIC DNA]</scope>
    <source>
        <strain evidence="7">MAFF 305830</strain>
    </source>
</reference>
<gene>
    <name evidence="6" type="ORF">M408DRAFT_329027</name>
</gene>
<evidence type="ECO:0000313" key="6">
    <source>
        <dbReference type="EMBL" id="KIM28983.1"/>
    </source>
</evidence>
<dbReference type="Pfam" id="PF03226">
    <property type="entry name" value="Yippee-Mis18"/>
    <property type="match status" value="1"/>
</dbReference>
<dbReference type="HOGENOM" id="CLU_043857_3_2_1"/>
<evidence type="ECO:0000256" key="1">
    <source>
        <dbReference type="ARBA" id="ARBA00005613"/>
    </source>
</evidence>
<dbReference type="STRING" id="933852.A0A0C2WS45"/>
<dbReference type="PANTHER" id="PTHR13848">
    <property type="entry name" value="PROTEIN YIPPEE-LIKE CG15309-RELATED"/>
    <property type="match status" value="1"/>
</dbReference>
<proteinExistence type="inferred from homology"/>
<keyword evidence="7" id="KW-1185">Reference proteome</keyword>
<dbReference type="InterPro" id="IPR039058">
    <property type="entry name" value="Yippee_fam"/>
</dbReference>
<reference evidence="6 7" key="1">
    <citation type="submission" date="2014-04" db="EMBL/GenBank/DDBJ databases">
        <authorList>
            <consortium name="DOE Joint Genome Institute"/>
            <person name="Kuo A."/>
            <person name="Zuccaro A."/>
            <person name="Kohler A."/>
            <person name="Nagy L.G."/>
            <person name="Floudas D."/>
            <person name="Copeland A."/>
            <person name="Barry K.W."/>
            <person name="Cichocki N."/>
            <person name="Veneault-Fourrey C."/>
            <person name="LaButti K."/>
            <person name="Lindquist E.A."/>
            <person name="Lipzen A."/>
            <person name="Lundell T."/>
            <person name="Morin E."/>
            <person name="Murat C."/>
            <person name="Sun H."/>
            <person name="Tunlid A."/>
            <person name="Henrissat B."/>
            <person name="Grigoriev I.V."/>
            <person name="Hibbett D.S."/>
            <person name="Martin F."/>
            <person name="Nordberg H.P."/>
            <person name="Cantor M.N."/>
            <person name="Hua S.X."/>
        </authorList>
    </citation>
    <scope>NUCLEOTIDE SEQUENCE [LARGE SCALE GENOMIC DNA]</scope>
    <source>
        <strain evidence="6 7">MAFF 305830</strain>
    </source>
</reference>
<dbReference type="InterPro" id="IPR034751">
    <property type="entry name" value="Yippee"/>
</dbReference>
<evidence type="ECO:0000256" key="3">
    <source>
        <dbReference type="ARBA" id="ARBA00022833"/>
    </source>
</evidence>
<feature type="domain" description="Yippee" evidence="5">
    <location>
        <begin position="13"/>
        <end position="110"/>
    </location>
</feature>
<dbReference type="OrthoDB" id="6407410at2759"/>
<evidence type="ECO:0000313" key="7">
    <source>
        <dbReference type="Proteomes" id="UP000054097"/>
    </source>
</evidence>
<comment type="similarity">
    <text evidence="1 4">Belongs to the yippee family.</text>
</comment>
<evidence type="ECO:0000256" key="2">
    <source>
        <dbReference type="ARBA" id="ARBA00022723"/>
    </source>
</evidence>
<accession>A0A0C2WS45</accession>
<protein>
    <recommendedName>
        <fullName evidence="4">Protein yippee-like</fullName>
    </recommendedName>
</protein>
<dbReference type="GO" id="GO:0046872">
    <property type="term" value="F:metal ion binding"/>
    <property type="evidence" value="ECO:0007669"/>
    <property type="project" value="UniProtKB-KW"/>
</dbReference>
<dbReference type="PROSITE" id="PS51792">
    <property type="entry name" value="YIPPEE"/>
    <property type="match status" value="1"/>
</dbReference>
<dbReference type="EMBL" id="KN824290">
    <property type="protein sequence ID" value="KIM28983.1"/>
    <property type="molecule type" value="Genomic_DNA"/>
</dbReference>
<dbReference type="InterPro" id="IPR004910">
    <property type="entry name" value="Yippee/Mis18/Cereblon"/>
</dbReference>
<name>A0A0C2WS45_SERVB</name>
<keyword evidence="2" id="KW-0479">Metal-binding</keyword>
<evidence type="ECO:0000259" key="5">
    <source>
        <dbReference type="PROSITE" id="PS51792"/>
    </source>
</evidence>
<evidence type="ECO:0000256" key="4">
    <source>
        <dbReference type="RuleBase" id="RU110713"/>
    </source>
</evidence>
<organism evidence="6 7">
    <name type="scientific">Serendipita vermifera MAFF 305830</name>
    <dbReference type="NCBI Taxonomy" id="933852"/>
    <lineage>
        <taxon>Eukaryota</taxon>
        <taxon>Fungi</taxon>
        <taxon>Dikarya</taxon>
        <taxon>Basidiomycota</taxon>
        <taxon>Agaricomycotina</taxon>
        <taxon>Agaricomycetes</taxon>
        <taxon>Sebacinales</taxon>
        <taxon>Serendipitaceae</taxon>
        <taxon>Serendipita</taxon>
    </lineage>
</organism>
<dbReference type="AlphaFoldDB" id="A0A0C2WS45"/>
<dbReference type="Proteomes" id="UP000054097">
    <property type="component" value="Unassembled WGS sequence"/>
</dbReference>
<keyword evidence="3" id="KW-0862">Zinc</keyword>
<sequence>MGMTHLEFLYGARIYGCKHCNAHFATIESMVSKAFQGQHGRAYLFGGVVNVREGDPNERQMTTGVHIVRDIFCVKCDEQVGWKYDRAYEVSQRYKEGKFILEREMIKTVE</sequence>